<organism evidence="1 2">
    <name type="scientific">Lientehia hominis</name>
    <dbReference type="NCBI Taxonomy" id="2897778"/>
    <lineage>
        <taxon>Bacteria</taxon>
        <taxon>Bacillati</taxon>
        <taxon>Bacillota</taxon>
        <taxon>Clostridia</taxon>
        <taxon>Lachnospirales</taxon>
        <taxon>Lachnospiraceae</taxon>
        <taxon>Lientehia</taxon>
    </lineage>
</organism>
<dbReference type="EMBL" id="JAJNOR010000005">
    <property type="protein sequence ID" value="MCD2492746.1"/>
    <property type="molecule type" value="Genomic_DNA"/>
</dbReference>
<proteinExistence type="predicted"/>
<keyword evidence="2" id="KW-1185">Reference proteome</keyword>
<evidence type="ECO:0000313" key="2">
    <source>
        <dbReference type="Proteomes" id="UP001299265"/>
    </source>
</evidence>
<reference evidence="1 2" key="1">
    <citation type="submission" date="2021-11" db="EMBL/GenBank/DDBJ databases">
        <title>Lacrimispora sp. nov. NSJ-141 isolated from human feces.</title>
        <authorList>
            <person name="Abdugheni R."/>
        </authorList>
    </citation>
    <scope>NUCLEOTIDE SEQUENCE [LARGE SCALE GENOMIC DNA]</scope>
    <source>
        <strain evidence="1 2">NSJ-141</strain>
    </source>
</reference>
<dbReference type="Proteomes" id="UP001299265">
    <property type="component" value="Unassembled WGS sequence"/>
</dbReference>
<evidence type="ECO:0000313" key="1">
    <source>
        <dbReference type="EMBL" id="MCD2492746.1"/>
    </source>
</evidence>
<dbReference type="RefSeq" id="WP_231062632.1">
    <property type="nucleotide sequence ID" value="NZ_JAJNOR010000005.1"/>
</dbReference>
<comment type="caution">
    <text evidence="1">The sequence shown here is derived from an EMBL/GenBank/DDBJ whole genome shotgun (WGS) entry which is preliminary data.</text>
</comment>
<gene>
    <name evidence="1" type="ORF">LQE92_08905</name>
</gene>
<accession>A0AAP2W912</accession>
<name>A0AAP2W912_9FIRM</name>
<protein>
    <submittedName>
        <fullName evidence="1">Uncharacterized protein</fullName>
    </submittedName>
</protein>
<sequence length="97" mass="11522">MTNGTRIRYRDNEHLADIIKCPYPVEDRPCDRLAEERNCKRCKMEWLEREEEKRHMKPYKEIRATGKADIEDVTTQRMIGYLVRAGAKVAQEETAHE</sequence>
<dbReference type="AlphaFoldDB" id="A0AAP2W912"/>